<dbReference type="InterPro" id="IPR045148">
    <property type="entry name" value="TCRG1-like"/>
</dbReference>
<accession>A0A507CLB4</accession>
<dbReference type="OrthoDB" id="410044at2759"/>
<dbReference type="Proteomes" id="UP000317494">
    <property type="component" value="Unassembled WGS sequence"/>
</dbReference>
<feature type="domain" description="FF" evidence="3">
    <location>
        <begin position="363"/>
        <end position="419"/>
    </location>
</feature>
<evidence type="ECO:0000313" key="5">
    <source>
        <dbReference type="EMBL" id="TPX52653.1"/>
    </source>
</evidence>
<sequence>MQPASQPRLSFFLELLPDDAAMSRRGQQEVDPLDPEVDFVLRPPRPRRPLSPTKHVPGHFLQPDPSYCAPVYPPLSSTMVTNQQYQMQSSPIQHQASDATADDASSADNALSIPSPTVNAPSSASGEHPQAMKKIPYCNWAIVLTSRNHEYYIDLDKHEAVWDIPDEISDIIENLMVAARAALDDHHDADGAQAGLPQNTTGLHDSCRKRDREDDGQVPDGGDAKKPRELAREEKVQSFEELLKEKDVDPFAMWEKELPKIINDIRFTYIATLKEKKEIFDEYCKSRSAEIAQQRKSLIKDKKETYVKLLENETNRKTLWDDFQRKFKRDPRFTAIDPKERESAFKEHIKAIKERDQQRQRSQTKVNREAFIELLQSTASIHANSSWRKIQRDIDNDPRYKAISSSTEREDVFRDYLNQLRGRDPQEQTNPDRKAREEAKLKERGEAVRRERAEQRRDVERARGSLKREESVTTFKSLLVDSVRNTNISYTEAQTLLTKDSRWQEAQLNDHDRERLYNEHCEELWKKRLDAFYGLLDSISDLKSTFDDVYPQIQDDPRVTRLGKGGHMLHSIFSKYLAERSKRAEDDLREALRENNFVKFHVKSAVSNSEAKAAESKQDVNESDVWNLISLDEIKQVLKEDKRFLFLSTAPDIRDDILKVHIKNLVRQYMDEKGGARDMTIAQYAGAMSFERGAKGDQQRWLSNSGARIPSVSGAERKKNIIS</sequence>
<feature type="compositionally biased region" description="Low complexity" evidence="2">
    <location>
        <begin position="96"/>
        <end position="112"/>
    </location>
</feature>
<feature type="domain" description="FF" evidence="3">
    <location>
        <begin position="232"/>
        <end position="286"/>
    </location>
</feature>
<reference evidence="6 7" key="1">
    <citation type="journal article" date="2019" name="Sci. Rep.">
        <title>Comparative genomics of chytrid fungi reveal insights into the obligate biotrophic and pathogenic lifestyle of Synchytrium endobioticum.</title>
        <authorList>
            <person name="van de Vossenberg B.T.L.H."/>
            <person name="Warris S."/>
            <person name="Nguyen H.D.T."/>
            <person name="van Gent-Pelzer M.P.E."/>
            <person name="Joly D.L."/>
            <person name="van de Geest H.C."/>
            <person name="Bonants P.J.M."/>
            <person name="Smith D.S."/>
            <person name="Levesque C.A."/>
            <person name="van der Lee T.A.J."/>
        </authorList>
    </citation>
    <scope>NUCLEOTIDE SEQUENCE [LARGE SCALE GENOMIC DNA]</scope>
    <source>
        <strain evidence="4 7">LEV6574</strain>
        <strain evidence="5 6">MB42</strain>
    </source>
</reference>
<evidence type="ECO:0000256" key="2">
    <source>
        <dbReference type="SAM" id="MobiDB-lite"/>
    </source>
</evidence>
<dbReference type="PANTHER" id="PTHR15377:SF3">
    <property type="entry name" value="WW DOMAIN-CONTAINING PROTEIN"/>
    <property type="match status" value="1"/>
</dbReference>
<dbReference type="GO" id="GO:0003712">
    <property type="term" value="F:transcription coregulator activity"/>
    <property type="evidence" value="ECO:0007669"/>
    <property type="project" value="TreeGrafter"/>
</dbReference>
<dbReference type="InterPro" id="IPR036517">
    <property type="entry name" value="FF_domain_sf"/>
</dbReference>
<feature type="region of interest" description="Disordered" evidence="2">
    <location>
        <begin position="188"/>
        <end position="231"/>
    </location>
</feature>
<evidence type="ECO:0000256" key="1">
    <source>
        <dbReference type="ARBA" id="ARBA00022737"/>
    </source>
</evidence>
<dbReference type="EMBL" id="QEAN01000031">
    <property type="protein sequence ID" value="TPX52653.1"/>
    <property type="molecule type" value="Genomic_DNA"/>
</dbReference>
<feature type="compositionally biased region" description="Basic and acidic residues" evidence="2">
    <location>
        <begin position="421"/>
        <end position="466"/>
    </location>
</feature>
<feature type="region of interest" description="Disordered" evidence="2">
    <location>
        <begin position="37"/>
        <end position="58"/>
    </location>
</feature>
<dbReference type="STRING" id="286115.A0A507CLB4"/>
<dbReference type="PANTHER" id="PTHR15377">
    <property type="entry name" value="TRANSCRIPTION ELONGATION REGULATOR 1"/>
    <property type="match status" value="1"/>
</dbReference>
<dbReference type="SMART" id="SM00441">
    <property type="entry name" value="FF"/>
    <property type="match status" value="5"/>
</dbReference>
<dbReference type="PROSITE" id="PS51676">
    <property type="entry name" value="FF"/>
    <property type="match status" value="4"/>
</dbReference>
<feature type="region of interest" description="Disordered" evidence="2">
    <location>
        <begin position="83"/>
        <end position="130"/>
    </location>
</feature>
<dbReference type="Gene3D" id="1.10.10.440">
    <property type="entry name" value="FF domain"/>
    <property type="match status" value="5"/>
</dbReference>
<protein>
    <recommendedName>
        <fullName evidence="3">FF domain-containing protein</fullName>
    </recommendedName>
</protein>
<organism evidence="4 7">
    <name type="scientific">Synchytrium endobioticum</name>
    <dbReference type="NCBI Taxonomy" id="286115"/>
    <lineage>
        <taxon>Eukaryota</taxon>
        <taxon>Fungi</taxon>
        <taxon>Fungi incertae sedis</taxon>
        <taxon>Chytridiomycota</taxon>
        <taxon>Chytridiomycota incertae sedis</taxon>
        <taxon>Chytridiomycetes</taxon>
        <taxon>Synchytriales</taxon>
        <taxon>Synchytriaceae</taxon>
        <taxon>Synchytrium</taxon>
    </lineage>
</organism>
<dbReference type="Proteomes" id="UP000320475">
    <property type="component" value="Unassembled WGS sequence"/>
</dbReference>
<evidence type="ECO:0000313" key="4">
    <source>
        <dbReference type="EMBL" id="TPX39224.1"/>
    </source>
</evidence>
<evidence type="ECO:0000313" key="6">
    <source>
        <dbReference type="Proteomes" id="UP000317494"/>
    </source>
</evidence>
<evidence type="ECO:0000313" key="7">
    <source>
        <dbReference type="Proteomes" id="UP000320475"/>
    </source>
</evidence>
<comment type="caution">
    <text evidence="4">The sequence shown here is derived from an EMBL/GenBank/DDBJ whole genome shotgun (WGS) entry which is preliminary data.</text>
</comment>
<dbReference type="GO" id="GO:0070063">
    <property type="term" value="F:RNA polymerase binding"/>
    <property type="evidence" value="ECO:0007669"/>
    <property type="project" value="InterPro"/>
</dbReference>
<dbReference type="AlphaFoldDB" id="A0A507CLB4"/>
<feature type="domain" description="FF" evidence="3">
    <location>
        <begin position="287"/>
        <end position="351"/>
    </location>
</feature>
<keyword evidence="6" id="KW-1185">Reference proteome</keyword>
<evidence type="ECO:0000259" key="3">
    <source>
        <dbReference type="PROSITE" id="PS51676"/>
    </source>
</evidence>
<dbReference type="Pfam" id="PF01846">
    <property type="entry name" value="FF"/>
    <property type="match status" value="4"/>
</dbReference>
<dbReference type="SUPFAM" id="SSF81698">
    <property type="entry name" value="FF domain"/>
    <property type="match status" value="4"/>
</dbReference>
<proteinExistence type="predicted"/>
<feature type="region of interest" description="Disordered" evidence="2">
    <location>
        <begin position="419"/>
        <end position="466"/>
    </location>
</feature>
<dbReference type="InterPro" id="IPR002713">
    <property type="entry name" value="FF_domain"/>
</dbReference>
<dbReference type="VEuPathDB" id="FungiDB:SeMB42_g01273"/>
<name>A0A507CLB4_9FUNG</name>
<dbReference type="GO" id="GO:0005634">
    <property type="term" value="C:nucleus"/>
    <property type="evidence" value="ECO:0007669"/>
    <property type="project" value="TreeGrafter"/>
</dbReference>
<dbReference type="EMBL" id="QEAM01000511">
    <property type="protein sequence ID" value="TPX39224.1"/>
    <property type="molecule type" value="Genomic_DNA"/>
</dbReference>
<keyword evidence="1" id="KW-0677">Repeat</keyword>
<feature type="compositionally biased region" description="Polar residues" evidence="2">
    <location>
        <begin position="83"/>
        <end position="95"/>
    </location>
</feature>
<feature type="compositionally biased region" description="Polar residues" evidence="2">
    <location>
        <begin position="114"/>
        <end position="125"/>
    </location>
</feature>
<feature type="compositionally biased region" description="Basic and acidic residues" evidence="2">
    <location>
        <begin position="222"/>
        <end position="231"/>
    </location>
</feature>
<feature type="domain" description="FF" evidence="3">
    <location>
        <begin position="468"/>
        <end position="523"/>
    </location>
</feature>
<feature type="compositionally biased region" description="Basic and acidic residues" evidence="2">
    <location>
        <begin position="205"/>
        <end position="215"/>
    </location>
</feature>
<gene>
    <name evidence="4" type="ORF">SeLEV6574_g07366</name>
    <name evidence="5" type="ORF">SeMB42_g01273</name>
</gene>